<name>A0AA36GCS4_9BILA</name>
<dbReference type="InterPro" id="IPR047161">
    <property type="entry name" value="GIT-like"/>
</dbReference>
<feature type="domain" description="Arf-GAP" evidence="11">
    <location>
        <begin position="159"/>
        <end position="272"/>
    </location>
</feature>
<dbReference type="GO" id="GO:0032012">
    <property type="term" value="P:regulation of ARF protein signal transduction"/>
    <property type="evidence" value="ECO:0007669"/>
    <property type="project" value="InterPro"/>
</dbReference>
<dbReference type="GO" id="GO:0098793">
    <property type="term" value="C:presynapse"/>
    <property type="evidence" value="ECO:0007669"/>
    <property type="project" value="GOC"/>
</dbReference>
<feature type="compositionally biased region" description="Pro residues" evidence="10">
    <location>
        <begin position="26"/>
        <end position="41"/>
    </location>
</feature>
<feature type="repeat" description="ANK" evidence="7">
    <location>
        <begin position="312"/>
        <end position="344"/>
    </location>
</feature>
<dbReference type="SMART" id="SM00714">
    <property type="entry name" value="LITAF"/>
    <property type="match status" value="1"/>
</dbReference>
<evidence type="ECO:0000256" key="2">
    <source>
        <dbReference type="ARBA" id="ARBA00022723"/>
    </source>
</evidence>
<keyword evidence="2" id="KW-0479">Metal-binding</keyword>
<dbReference type="Pfam" id="PF00023">
    <property type="entry name" value="Ank"/>
    <property type="match status" value="1"/>
</dbReference>
<dbReference type="Gene3D" id="1.25.40.20">
    <property type="entry name" value="Ankyrin repeat-containing domain"/>
    <property type="match status" value="1"/>
</dbReference>
<evidence type="ECO:0000259" key="12">
    <source>
        <dbReference type="PROSITE" id="PS51837"/>
    </source>
</evidence>
<dbReference type="GO" id="GO:0007420">
    <property type="term" value="P:brain development"/>
    <property type="evidence" value="ECO:0007669"/>
    <property type="project" value="InterPro"/>
</dbReference>
<evidence type="ECO:0000256" key="6">
    <source>
        <dbReference type="ARBA" id="ARBA00023043"/>
    </source>
</evidence>
<keyword evidence="6 7" id="KW-0040">ANK repeat</keyword>
<feature type="region of interest" description="Disordered" evidence="10">
    <location>
        <begin position="503"/>
        <end position="522"/>
    </location>
</feature>
<sequence length="867" mass="96156">MPDSPPPPYSEYPGDHKHGQPATYAVPPPFPAGPSAPPQEPMPGYHTRLPPIQHQQQPQPAVYNVTQMLHVKLGPRSCDIVCPFCRTHTRTRLKHESGILTWLLCGALFFFGFWICCCCPFCIDTCQDVEHSCSQSVDALGGFGMTPLTPTGADAPFQCADCSADSPTWGSLNRGVLICNECCFVHRNLGRHISHVRSIKKGIWSQFELELIYALHQAGANRVWEHALLDQSVSKGRRKPSPYDPVFPAKEAFIKAKYVEHAFVVHPNKDDSPVDLDDLNRQLWSCVRTNHVDTTLRLLVMGADPAYADPEKHNTPLHVAAKEGQFLQVELLCIYGGDPSRPNAGGQTPAQVAKAEGFTELSNRLLELCFEVTNRLSLFLCGRKPDHEKQNHFLIPELTGKSAVSKKPHRRGLQGLSPQQFERFTQDIYDEADRREISAVWAALTRGEVNLGNENVVAVFLPLNPELTATRNQMRQKLAKYDTREFAAFVIDVLKEAKRRFLGEPPDVDEDEPAETSNNLSGTAASLHNTFLSDGNRDYDDVADCFAANRHAANNNSSNAHTQNLADDANLKDEVLELRERVADAEAKIATISSNNSQLLKLVNGLQITMKQMHDDNMSIRDEISRLADAQQQVNNQRRLVGMGQSVHSPQQAQITMASQFHNGGGPLHSQSMTERGSSVPKQSVSDIDEATRRYGRSQKSATPSGRMSADHHREGERRIEIERLRDSRERDREMGDRFSNKEYAREHGSRIQEIFQNSVFPDNIVIETEQLTGLIRVVLKDAQMGVLQPKAREHALKIGAQVDSMLALVPTGIPAADKAAAAMSEATVVLAAKCNSPNFNSELTCQAAYGLAKAAKQLLQIFTPMA</sequence>
<feature type="region of interest" description="Disordered" evidence="10">
    <location>
        <begin position="1"/>
        <end position="45"/>
    </location>
</feature>
<dbReference type="InterPro" id="IPR022018">
    <property type="entry name" value="GIT1_C"/>
</dbReference>
<dbReference type="PRINTS" id="PR00405">
    <property type="entry name" value="REVINTRACTNG"/>
</dbReference>
<dbReference type="Pfam" id="PF08518">
    <property type="entry name" value="GIT_SHD"/>
    <property type="match status" value="1"/>
</dbReference>
<dbReference type="SMART" id="SM00105">
    <property type="entry name" value="ArfGap"/>
    <property type="match status" value="1"/>
</dbReference>
<keyword evidence="1" id="KW-0343">GTPase activation</keyword>
<keyword evidence="5" id="KW-0862">Zinc</keyword>
<dbReference type="EMBL" id="CATQJA010002665">
    <property type="protein sequence ID" value="CAJ0583757.1"/>
    <property type="molecule type" value="Genomic_DNA"/>
</dbReference>
<keyword evidence="9" id="KW-0175">Coiled coil</keyword>
<dbReference type="InterPro" id="IPR036770">
    <property type="entry name" value="Ankyrin_rpt-contain_sf"/>
</dbReference>
<dbReference type="Pfam" id="PF10601">
    <property type="entry name" value="zf-LITAF-like"/>
    <property type="match status" value="1"/>
</dbReference>
<dbReference type="Gene3D" id="1.10.220.150">
    <property type="entry name" value="Arf GTPase activating protein"/>
    <property type="match status" value="1"/>
</dbReference>
<evidence type="ECO:0000256" key="8">
    <source>
        <dbReference type="PROSITE-ProRule" id="PRU00288"/>
    </source>
</evidence>
<dbReference type="Pfam" id="PF01412">
    <property type="entry name" value="ArfGap"/>
    <property type="match status" value="1"/>
</dbReference>
<dbReference type="InterPro" id="IPR037278">
    <property type="entry name" value="ARFGAP/RecO"/>
</dbReference>
<dbReference type="GO" id="GO:0008277">
    <property type="term" value="P:regulation of G protein-coupled receptor signaling pathway"/>
    <property type="evidence" value="ECO:0007669"/>
    <property type="project" value="TreeGrafter"/>
</dbReference>
<evidence type="ECO:0000256" key="7">
    <source>
        <dbReference type="PROSITE-ProRule" id="PRU00023"/>
    </source>
</evidence>
<evidence type="ECO:0000256" key="10">
    <source>
        <dbReference type="SAM" id="MobiDB-lite"/>
    </source>
</evidence>
<dbReference type="Pfam" id="PF12205">
    <property type="entry name" value="GIT1_C"/>
    <property type="match status" value="1"/>
</dbReference>
<dbReference type="GO" id="GO:0036465">
    <property type="term" value="P:synaptic vesicle recycling"/>
    <property type="evidence" value="ECO:0007669"/>
    <property type="project" value="TreeGrafter"/>
</dbReference>
<accession>A0AA36GCS4</accession>
<evidence type="ECO:0000256" key="9">
    <source>
        <dbReference type="SAM" id="Coils"/>
    </source>
</evidence>
<evidence type="ECO:0000256" key="5">
    <source>
        <dbReference type="ARBA" id="ARBA00022833"/>
    </source>
</evidence>
<feature type="non-terminal residue" evidence="13">
    <location>
        <position position="1"/>
    </location>
</feature>
<evidence type="ECO:0000256" key="3">
    <source>
        <dbReference type="ARBA" id="ARBA00022737"/>
    </source>
</evidence>
<dbReference type="AlphaFoldDB" id="A0AA36GCS4"/>
<evidence type="ECO:0000256" key="1">
    <source>
        <dbReference type="ARBA" id="ARBA00022468"/>
    </source>
</evidence>
<feature type="region of interest" description="Disordered" evidence="10">
    <location>
        <begin position="660"/>
        <end position="734"/>
    </location>
</feature>
<dbReference type="SUPFAM" id="SSF48403">
    <property type="entry name" value="Ankyrin repeat"/>
    <property type="match status" value="1"/>
</dbReference>
<comment type="caution">
    <text evidence="13">The sequence shown here is derived from an EMBL/GenBank/DDBJ whole genome shotgun (WGS) entry which is preliminary data.</text>
</comment>
<dbReference type="CDD" id="cd08833">
    <property type="entry name" value="ArfGap_GIT"/>
    <property type="match status" value="1"/>
</dbReference>
<dbReference type="SMART" id="SM00555">
    <property type="entry name" value="GIT"/>
    <property type="match status" value="2"/>
</dbReference>
<dbReference type="PANTHER" id="PTHR46097">
    <property type="entry name" value="G PROTEIN-COUPLED RECEPTOR KINASE INTERACTING ARFGAP"/>
    <property type="match status" value="1"/>
</dbReference>
<feature type="compositionally biased region" description="Polar residues" evidence="10">
    <location>
        <begin position="669"/>
        <end position="686"/>
    </location>
</feature>
<dbReference type="SUPFAM" id="SSF57863">
    <property type="entry name" value="ArfGap/RecO-like zinc finger"/>
    <property type="match status" value="1"/>
</dbReference>
<keyword evidence="4 8" id="KW-0863">Zinc-finger</keyword>
<feature type="compositionally biased region" description="Basic and acidic residues" evidence="10">
    <location>
        <begin position="709"/>
        <end position="734"/>
    </location>
</feature>
<dbReference type="InterPro" id="IPR006629">
    <property type="entry name" value="LITAF"/>
</dbReference>
<dbReference type="InterPro" id="IPR013724">
    <property type="entry name" value="GIT_SHD"/>
</dbReference>
<dbReference type="PROSITE" id="PS51837">
    <property type="entry name" value="LITAF"/>
    <property type="match status" value="1"/>
</dbReference>
<feature type="coiled-coil region" evidence="9">
    <location>
        <begin position="568"/>
        <end position="595"/>
    </location>
</feature>
<dbReference type="PROSITE" id="PS50115">
    <property type="entry name" value="ARFGAP"/>
    <property type="match status" value="1"/>
</dbReference>
<dbReference type="InterPro" id="IPR002110">
    <property type="entry name" value="Ankyrin_rpt"/>
</dbReference>
<dbReference type="GO" id="GO:0005096">
    <property type="term" value="F:GTPase activator activity"/>
    <property type="evidence" value="ECO:0007669"/>
    <property type="project" value="UniProtKB-KW"/>
</dbReference>
<dbReference type="InterPro" id="IPR038508">
    <property type="entry name" value="ArfGAP_dom_sf"/>
</dbReference>
<organism evidence="13 14">
    <name type="scientific">Mesorhabditis spiculigera</name>
    <dbReference type="NCBI Taxonomy" id="96644"/>
    <lineage>
        <taxon>Eukaryota</taxon>
        <taxon>Metazoa</taxon>
        <taxon>Ecdysozoa</taxon>
        <taxon>Nematoda</taxon>
        <taxon>Chromadorea</taxon>
        <taxon>Rhabditida</taxon>
        <taxon>Rhabditina</taxon>
        <taxon>Rhabditomorpha</taxon>
        <taxon>Rhabditoidea</taxon>
        <taxon>Rhabditidae</taxon>
        <taxon>Mesorhabditinae</taxon>
        <taxon>Mesorhabditis</taxon>
    </lineage>
</organism>
<feature type="domain" description="LITAF" evidence="12">
    <location>
        <begin position="60"/>
        <end position="145"/>
    </location>
</feature>
<keyword evidence="14" id="KW-1185">Reference proteome</keyword>
<evidence type="ECO:0000256" key="4">
    <source>
        <dbReference type="ARBA" id="ARBA00022771"/>
    </source>
</evidence>
<protein>
    <recommendedName>
        <fullName evidence="15">ARF GTPase-activating protein GIT2</fullName>
    </recommendedName>
</protein>
<dbReference type="InterPro" id="IPR001164">
    <property type="entry name" value="ArfGAP_dom"/>
</dbReference>
<feature type="compositionally biased region" description="Pro residues" evidence="10">
    <location>
        <begin position="1"/>
        <end position="10"/>
    </location>
</feature>
<reference evidence="13" key="1">
    <citation type="submission" date="2023-06" db="EMBL/GenBank/DDBJ databases">
        <authorList>
            <person name="Delattre M."/>
        </authorList>
    </citation>
    <scope>NUCLEOTIDE SEQUENCE</scope>
    <source>
        <strain evidence="13">AF72</strain>
    </source>
</reference>
<evidence type="ECO:0000313" key="13">
    <source>
        <dbReference type="EMBL" id="CAJ0583757.1"/>
    </source>
</evidence>
<dbReference type="GO" id="GO:0008270">
    <property type="term" value="F:zinc ion binding"/>
    <property type="evidence" value="ECO:0007669"/>
    <property type="project" value="UniProtKB-KW"/>
</dbReference>
<evidence type="ECO:0000313" key="14">
    <source>
        <dbReference type="Proteomes" id="UP001177023"/>
    </source>
</evidence>
<dbReference type="PANTHER" id="PTHR46097:SF3">
    <property type="entry name" value="ARF GTPASE-ACTIVATING PROTEIN GIT"/>
    <property type="match status" value="1"/>
</dbReference>
<gene>
    <name evidence="13" type="ORF">MSPICULIGERA_LOCUS21826</name>
</gene>
<dbReference type="Gene3D" id="1.20.120.330">
    <property type="entry name" value="Nucleotidyltransferases domain 2"/>
    <property type="match status" value="1"/>
</dbReference>
<keyword evidence="3" id="KW-0677">Repeat</keyword>
<dbReference type="Proteomes" id="UP001177023">
    <property type="component" value="Unassembled WGS sequence"/>
</dbReference>
<dbReference type="GO" id="GO:0031267">
    <property type="term" value="F:small GTPase binding"/>
    <property type="evidence" value="ECO:0007669"/>
    <property type="project" value="TreeGrafter"/>
</dbReference>
<dbReference type="PROSITE" id="PS50088">
    <property type="entry name" value="ANK_REPEAT"/>
    <property type="match status" value="1"/>
</dbReference>
<evidence type="ECO:0008006" key="15">
    <source>
        <dbReference type="Google" id="ProtNLM"/>
    </source>
</evidence>
<proteinExistence type="predicted"/>
<evidence type="ECO:0000259" key="11">
    <source>
        <dbReference type="PROSITE" id="PS50115"/>
    </source>
</evidence>